<reference evidence="1" key="1">
    <citation type="submission" date="2020-04" db="EMBL/GenBank/DDBJ databases">
        <authorList>
            <person name="Chiriac C."/>
            <person name="Salcher M."/>
            <person name="Ghai R."/>
            <person name="Kavagutti S V."/>
        </authorList>
    </citation>
    <scope>NUCLEOTIDE SEQUENCE</scope>
</reference>
<gene>
    <name evidence="1" type="ORF">UFOVP136_27</name>
</gene>
<dbReference type="EMBL" id="LR796257">
    <property type="protein sequence ID" value="CAB4132064.1"/>
    <property type="molecule type" value="Genomic_DNA"/>
</dbReference>
<sequence length="469" mass="52268">MITTDSQQARDLIMEATSLDYSLCQLIRRFHPVGQALVTMPIIKAQANGRKIQIHAAPQMAVEAFESVSMRYGTDNLAQDLLAGSKAFGVNSIFIGQYGVETDSPLDISTLNSNAFFNVVDPLTTAGSNTANQRPNYKDFLTTPSIIKVQGIGYHSSRCFTLRNPFEPSLFLNFNTAAFSYAPASCYERPLPYLKMFLENDLALSAGNKKVGSFIHKKAFSNQTALDAANQSIKGFIRQKLSTLFSGDVAIIGKDDEITTVDLMHFSESLNATYNAIIDRISLSSSDGIPASMLKGALLSTGLSDGTNDKEKEDECIIKHQKALEPIYGFLDPLMMRIAWNDPDFYAAIQARYPEYRGVSHRSAVTQWVNSFQWEWNPITEPTDAELADINEKKMMQSQQLIQLAQGLQLDEDVLLDLFESHVNNLNDLEILPNRFDIDVDSIRLDKIEQRLIGNDAQPAPQQIEDMPQ</sequence>
<protein>
    <recommendedName>
        <fullName evidence="2">DUF1073 domain-containing protein</fullName>
    </recommendedName>
</protein>
<organism evidence="1">
    <name type="scientific">uncultured Caudovirales phage</name>
    <dbReference type="NCBI Taxonomy" id="2100421"/>
    <lineage>
        <taxon>Viruses</taxon>
        <taxon>Duplodnaviria</taxon>
        <taxon>Heunggongvirae</taxon>
        <taxon>Uroviricota</taxon>
        <taxon>Caudoviricetes</taxon>
        <taxon>Peduoviridae</taxon>
        <taxon>Maltschvirus</taxon>
        <taxon>Maltschvirus maltsch</taxon>
    </lineage>
</organism>
<name>A0A6J5LC18_9CAUD</name>
<evidence type="ECO:0000313" key="1">
    <source>
        <dbReference type="EMBL" id="CAB4132064.1"/>
    </source>
</evidence>
<proteinExistence type="predicted"/>
<accession>A0A6J5LC18</accession>
<evidence type="ECO:0008006" key="2">
    <source>
        <dbReference type="Google" id="ProtNLM"/>
    </source>
</evidence>